<gene>
    <name evidence="3" type="ORF">B0I35DRAFT_441282</name>
</gene>
<accession>A0A8K0WN92</accession>
<reference evidence="3" key="1">
    <citation type="journal article" date="2021" name="Nat. Commun.">
        <title>Genetic determinants of endophytism in the Arabidopsis root mycobiome.</title>
        <authorList>
            <person name="Mesny F."/>
            <person name="Miyauchi S."/>
            <person name="Thiergart T."/>
            <person name="Pickel B."/>
            <person name="Atanasova L."/>
            <person name="Karlsson M."/>
            <person name="Huettel B."/>
            <person name="Barry K.W."/>
            <person name="Haridas S."/>
            <person name="Chen C."/>
            <person name="Bauer D."/>
            <person name="Andreopoulos W."/>
            <person name="Pangilinan J."/>
            <person name="LaButti K."/>
            <person name="Riley R."/>
            <person name="Lipzen A."/>
            <person name="Clum A."/>
            <person name="Drula E."/>
            <person name="Henrissat B."/>
            <person name="Kohler A."/>
            <person name="Grigoriev I.V."/>
            <person name="Martin F.M."/>
            <person name="Hacquard S."/>
        </authorList>
    </citation>
    <scope>NUCLEOTIDE SEQUENCE</scope>
    <source>
        <strain evidence="3">MPI-CAGE-CH-0235</strain>
    </source>
</reference>
<name>A0A8K0WN92_9HYPO</name>
<proteinExistence type="predicted"/>
<evidence type="ECO:0000313" key="3">
    <source>
        <dbReference type="EMBL" id="KAH7309041.1"/>
    </source>
</evidence>
<feature type="signal peptide" evidence="2">
    <location>
        <begin position="1"/>
        <end position="17"/>
    </location>
</feature>
<dbReference type="EMBL" id="JAGPNK010000014">
    <property type="protein sequence ID" value="KAH7309041.1"/>
    <property type="molecule type" value="Genomic_DNA"/>
</dbReference>
<evidence type="ECO:0000256" key="2">
    <source>
        <dbReference type="SAM" id="SignalP"/>
    </source>
</evidence>
<sequence length="148" mass="15212">MKHPTLLVLALSATSLAHDAGKATPSSCLSTSVLPVMTLYTYLEDAKPTKLPSPQHPDTPDVATAPKGDFYNDGKHEAFAPVSGSSHLAAPKPGVPEVSGSGAAKRPETIDTPAAPNQLATSGASSIAVGAWAIGFMGFFAQNMLLRT</sequence>
<comment type="caution">
    <text evidence="3">The sequence shown here is derived from an EMBL/GenBank/DDBJ whole genome shotgun (WGS) entry which is preliminary data.</text>
</comment>
<dbReference type="Proteomes" id="UP000813444">
    <property type="component" value="Unassembled WGS sequence"/>
</dbReference>
<organism evidence="3 4">
    <name type="scientific">Stachybotrys elegans</name>
    <dbReference type="NCBI Taxonomy" id="80388"/>
    <lineage>
        <taxon>Eukaryota</taxon>
        <taxon>Fungi</taxon>
        <taxon>Dikarya</taxon>
        <taxon>Ascomycota</taxon>
        <taxon>Pezizomycotina</taxon>
        <taxon>Sordariomycetes</taxon>
        <taxon>Hypocreomycetidae</taxon>
        <taxon>Hypocreales</taxon>
        <taxon>Stachybotryaceae</taxon>
        <taxon>Stachybotrys</taxon>
    </lineage>
</organism>
<dbReference type="AlphaFoldDB" id="A0A8K0WN92"/>
<keyword evidence="4" id="KW-1185">Reference proteome</keyword>
<feature type="chain" id="PRO_5035469995" evidence="2">
    <location>
        <begin position="18"/>
        <end position="148"/>
    </location>
</feature>
<protein>
    <submittedName>
        <fullName evidence="3">Uncharacterized protein</fullName>
    </submittedName>
</protein>
<evidence type="ECO:0000256" key="1">
    <source>
        <dbReference type="SAM" id="MobiDB-lite"/>
    </source>
</evidence>
<feature type="region of interest" description="Disordered" evidence="1">
    <location>
        <begin position="80"/>
        <end position="119"/>
    </location>
</feature>
<keyword evidence="2" id="KW-0732">Signal</keyword>
<feature type="region of interest" description="Disordered" evidence="1">
    <location>
        <begin position="48"/>
        <end position="68"/>
    </location>
</feature>
<evidence type="ECO:0000313" key="4">
    <source>
        <dbReference type="Proteomes" id="UP000813444"/>
    </source>
</evidence>